<sequence length="62" mass="6513">MPFVFFDAQTAYWLIAIVMFVRGVGGAAVKSAIQADAYVGIDRVDSGKASLGSNLFQQVGSA</sequence>
<dbReference type="AlphaFoldDB" id="A0A923SNU6"/>
<organism evidence="2 3">
    <name type="scientific">Weissella confusa</name>
    <name type="common">Lactobacillus confusus</name>
    <dbReference type="NCBI Taxonomy" id="1583"/>
    <lineage>
        <taxon>Bacteria</taxon>
        <taxon>Bacillati</taxon>
        <taxon>Bacillota</taxon>
        <taxon>Bacilli</taxon>
        <taxon>Lactobacillales</taxon>
        <taxon>Lactobacillaceae</taxon>
        <taxon>Weissella</taxon>
    </lineage>
</organism>
<name>A0A923SNU6_WEICO</name>
<keyword evidence="1" id="KW-1133">Transmembrane helix</keyword>
<evidence type="ECO:0000313" key="2">
    <source>
        <dbReference type="EMBL" id="MBC6498233.1"/>
    </source>
</evidence>
<accession>A0A923SNU6</accession>
<dbReference type="Proteomes" id="UP000650485">
    <property type="component" value="Unassembled WGS sequence"/>
</dbReference>
<comment type="caution">
    <text evidence="2">The sequence shown here is derived from an EMBL/GenBank/DDBJ whole genome shotgun (WGS) entry which is preliminary data.</text>
</comment>
<keyword evidence="1" id="KW-0472">Membrane</keyword>
<keyword evidence="1" id="KW-0812">Transmembrane</keyword>
<evidence type="ECO:0000256" key="1">
    <source>
        <dbReference type="SAM" id="Phobius"/>
    </source>
</evidence>
<dbReference type="EMBL" id="JACSZT010000002">
    <property type="protein sequence ID" value="MBC6498233.1"/>
    <property type="molecule type" value="Genomic_DNA"/>
</dbReference>
<gene>
    <name evidence="2" type="ORF">H7R52_01780</name>
</gene>
<protein>
    <submittedName>
        <fullName evidence="2">Uncharacterized protein</fullName>
    </submittedName>
</protein>
<feature type="transmembrane region" description="Helical" evidence="1">
    <location>
        <begin position="12"/>
        <end position="33"/>
    </location>
</feature>
<reference evidence="2" key="1">
    <citation type="submission" date="2020-08" db="EMBL/GenBank/DDBJ databases">
        <title>Complete genome sequence of Weissella confusa strain FS54 provides insights into metabolic potential.</title>
        <authorList>
            <person name="Fhoula I."/>
            <person name="Najjari A."/>
            <person name="Lekired A."/>
            <person name="Bessrour-Aouam N."/>
            <person name="Jaballah S."/>
            <person name="Klibi N."/>
            <person name="Ouzari H.-I."/>
        </authorList>
    </citation>
    <scope>NUCLEOTIDE SEQUENCE</scope>
    <source>
        <strain evidence="2">FS54</strain>
    </source>
</reference>
<evidence type="ECO:0000313" key="3">
    <source>
        <dbReference type="Proteomes" id="UP000650485"/>
    </source>
</evidence>
<proteinExistence type="predicted"/>